<dbReference type="Proteomes" id="UP000887540">
    <property type="component" value="Unplaced"/>
</dbReference>
<organism evidence="4 5">
    <name type="scientific">Acrobeloides nanus</name>
    <dbReference type="NCBI Taxonomy" id="290746"/>
    <lineage>
        <taxon>Eukaryota</taxon>
        <taxon>Metazoa</taxon>
        <taxon>Ecdysozoa</taxon>
        <taxon>Nematoda</taxon>
        <taxon>Chromadorea</taxon>
        <taxon>Rhabditida</taxon>
        <taxon>Tylenchina</taxon>
        <taxon>Cephalobomorpha</taxon>
        <taxon>Cephaloboidea</taxon>
        <taxon>Cephalobidae</taxon>
        <taxon>Acrobeloides</taxon>
    </lineage>
</organism>
<dbReference type="CDD" id="cd06526">
    <property type="entry name" value="metazoan_ACD"/>
    <property type="match status" value="1"/>
</dbReference>
<dbReference type="PANTHER" id="PTHR45640">
    <property type="entry name" value="HEAT SHOCK PROTEIN HSP-12.2-RELATED"/>
    <property type="match status" value="1"/>
</dbReference>
<dbReference type="PROSITE" id="PS01031">
    <property type="entry name" value="SHSP"/>
    <property type="match status" value="1"/>
</dbReference>
<proteinExistence type="inferred from homology"/>
<dbReference type="GO" id="GO:0051082">
    <property type="term" value="F:unfolded protein binding"/>
    <property type="evidence" value="ECO:0007669"/>
    <property type="project" value="TreeGrafter"/>
</dbReference>
<protein>
    <submittedName>
        <fullName evidence="5">SHSP domain-containing protein</fullName>
    </submittedName>
</protein>
<dbReference type="GO" id="GO:0005737">
    <property type="term" value="C:cytoplasm"/>
    <property type="evidence" value="ECO:0007669"/>
    <property type="project" value="TreeGrafter"/>
</dbReference>
<dbReference type="Pfam" id="PF00011">
    <property type="entry name" value="HSP20"/>
    <property type="match status" value="1"/>
</dbReference>
<accession>A0A914CSW2</accession>
<dbReference type="AlphaFoldDB" id="A0A914CSW2"/>
<dbReference type="WBParaSite" id="ACRNAN_scaffold13604.g9896.t1">
    <property type="protein sequence ID" value="ACRNAN_scaffold13604.g9896.t1"/>
    <property type="gene ID" value="ACRNAN_scaffold13604.g9896"/>
</dbReference>
<dbReference type="PANTHER" id="PTHR45640:SF6">
    <property type="entry name" value="HEAT-SHOCK PROTEIN 12.1"/>
    <property type="match status" value="1"/>
</dbReference>
<dbReference type="GO" id="GO:0005634">
    <property type="term" value="C:nucleus"/>
    <property type="evidence" value="ECO:0007669"/>
    <property type="project" value="TreeGrafter"/>
</dbReference>
<dbReference type="GO" id="GO:0009408">
    <property type="term" value="P:response to heat"/>
    <property type="evidence" value="ECO:0007669"/>
    <property type="project" value="TreeGrafter"/>
</dbReference>
<evidence type="ECO:0000256" key="2">
    <source>
        <dbReference type="RuleBase" id="RU003616"/>
    </source>
</evidence>
<feature type="domain" description="SHSP" evidence="3">
    <location>
        <begin position="20"/>
        <end position="121"/>
    </location>
</feature>
<dbReference type="Gene3D" id="2.60.40.790">
    <property type="match status" value="1"/>
</dbReference>
<name>A0A914CSW2_9BILA</name>
<reference evidence="5" key="1">
    <citation type="submission" date="2022-11" db="UniProtKB">
        <authorList>
            <consortium name="WormBaseParasite"/>
        </authorList>
    </citation>
    <scope>IDENTIFICATION</scope>
</reference>
<evidence type="ECO:0000256" key="1">
    <source>
        <dbReference type="PROSITE-ProRule" id="PRU00285"/>
    </source>
</evidence>
<dbReference type="PRINTS" id="PR00299">
    <property type="entry name" value="ACRYSTALLIN"/>
</dbReference>
<evidence type="ECO:0000313" key="4">
    <source>
        <dbReference type="Proteomes" id="UP000887540"/>
    </source>
</evidence>
<dbReference type="SUPFAM" id="SSF49764">
    <property type="entry name" value="HSP20-like chaperones"/>
    <property type="match status" value="1"/>
</dbReference>
<evidence type="ECO:0000259" key="3">
    <source>
        <dbReference type="PROSITE" id="PS01031"/>
    </source>
</evidence>
<evidence type="ECO:0000313" key="5">
    <source>
        <dbReference type="WBParaSite" id="ACRNAN_scaffold13604.g9896.t1"/>
    </source>
</evidence>
<dbReference type="GO" id="GO:0042026">
    <property type="term" value="P:protein refolding"/>
    <property type="evidence" value="ECO:0007669"/>
    <property type="project" value="TreeGrafter"/>
</dbReference>
<dbReference type="InterPro" id="IPR002068">
    <property type="entry name" value="A-crystallin/Hsp20_dom"/>
</dbReference>
<keyword evidence="4" id="KW-1185">Reference proteome</keyword>
<dbReference type="InterPro" id="IPR001436">
    <property type="entry name" value="Alpha-crystallin/sHSP_animal"/>
</dbReference>
<comment type="similarity">
    <text evidence="1 2">Belongs to the small heat shock protein (HSP20) family.</text>
</comment>
<dbReference type="InterPro" id="IPR008978">
    <property type="entry name" value="HSP20-like_chaperone"/>
</dbReference>
<sequence length="121" mass="13835">MRRIEIKHNSSYLSHCEWPLLKSSTNSEVIELTNTPYKWELGLDAVAFESGDIRVCVRPHENGHDLLIEGSHDSRKDEYGTVSRRIHRVLHLPEDVDTNTISANLFPNGMLDIKADKKLVI</sequence>